<feature type="domain" description="Anti-sigma K factor RskA C-terminal" evidence="2">
    <location>
        <begin position="121"/>
        <end position="270"/>
    </location>
</feature>
<comment type="caution">
    <text evidence="3">The sequence shown here is derived from an EMBL/GenBank/DDBJ whole genome shotgun (WGS) entry which is preliminary data.</text>
</comment>
<name>A0A8J6PF20_9FLAO</name>
<evidence type="ECO:0000313" key="3">
    <source>
        <dbReference type="EMBL" id="MBC9813318.1"/>
    </source>
</evidence>
<dbReference type="Pfam" id="PF10099">
    <property type="entry name" value="RskA_C"/>
    <property type="match status" value="1"/>
</dbReference>
<dbReference type="PANTHER" id="PTHR37461">
    <property type="entry name" value="ANTI-SIGMA-K FACTOR RSKA"/>
    <property type="match status" value="1"/>
</dbReference>
<keyword evidence="1" id="KW-0175">Coiled coil</keyword>
<dbReference type="PANTHER" id="PTHR37461:SF1">
    <property type="entry name" value="ANTI-SIGMA-K FACTOR RSKA"/>
    <property type="match status" value="1"/>
</dbReference>
<dbReference type="InterPro" id="IPR051474">
    <property type="entry name" value="Anti-sigma-K/W_factor"/>
</dbReference>
<dbReference type="GO" id="GO:0016989">
    <property type="term" value="F:sigma factor antagonist activity"/>
    <property type="evidence" value="ECO:0007669"/>
    <property type="project" value="TreeGrafter"/>
</dbReference>
<dbReference type="InterPro" id="IPR018764">
    <property type="entry name" value="RskA_C"/>
</dbReference>
<accession>A0A8J6PF20</accession>
<evidence type="ECO:0000313" key="4">
    <source>
        <dbReference type="Proteomes" id="UP000652681"/>
    </source>
</evidence>
<evidence type="ECO:0000259" key="2">
    <source>
        <dbReference type="Pfam" id="PF10099"/>
    </source>
</evidence>
<evidence type="ECO:0000256" key="1">
    <source>
        <dbReference type="SAM" id="Coils"/>
    </source>
</evidence>
<dbReference type="RefSeq" id="WP_216714494.1">
    <property type="nucleotide sequence ID" value="NZ_JACVEL010000009.1"/>
</dbReference>
<proteinExistence type="predicted"/>
<keyword evidence="4" id="KW-1185">Reference proteome</keyword>
<dbReference type="GO" id="GO:0006417">
    <property type="term" value="P:regulation of translation"/>
    <property type="evidence" value="ECO:0007669"/>
    <property type="project" value="TreeGrafter"/>
</dbReference>
<organism evidence="3 4">
    <name type="scientific">Taishania pollutisoli</name>
    <dbReference type="NCBI Taxonomy" id="2766479"/>
    <lineage>
        <taxon>Bacteria</taxon>
        <taxon>Pseudomonadati</taxon>
        <taxon>Bacteroidota</taxon>
        <taxon>Flavobacteriia</taxon>
        <taxon>Flavobacteriales</taxon>
        <taxon>Crocinitomicaceae</taxon>
        <taxon>Taishania</taxon>
    </lineage>
</organism>
<gene>
    <name evidence="3" type="ORF">H9Y05_12640</name>
</gene>
<dbReference type="GO" id="GO:0005886">
    <property type="term" value="C:plasma membrane"/>
    <property type="evidence" value="ECO:0007669"/>
    <property type="project" value="InterPro"/>
</dbReference>
<dbReference type="Proteomes" id="UP000652681">
    <property type="component" value="Unassembled WGS sequence"/>
</dbReference>
<dbReference type="EMBL" id="JACVEL010000009">
    <property type="protein sequence ID" value="MBC9813318.1"/>
    <property type="molecule type" value="Genomic_DNA"/>
</dbReference>
<dbReference type="AlphaFoldDB" id="A0A8J6PF20"/>
<feature type="coiled-coil region" evidence="1">
    <location>
        <begin position="141"/>
        <end position="168"/>
    </location>
</feature>
<sequence>MDTQEYISSGIIEAYVMGVATEEESRILECIQQHNQEVKQAVLDAQIALEGLVSNQAVAPPAELKHSIWSAIQQETAVDAEETTRPPVKSESDADRTIPFSPDYSYRVATPSGNRFKPYAIAASVLLVISVGVGINAYRKQTQLENQLAQLKDENQKEQVKYAELLNKWDMSSNPDMNTIVLEGVEKHPGMKAMVYVNKVTRETYLSLENLPAAPEGHQYQLWAIVDGKPVDAGVYSNHPETSVQKMAVIENAQAFAITLEKEGGSVNPTLEQMYVMGAAV</sequence>
<reference evidence="3" key="1">
    <citation type="submission" date="2020-09" db="EMBL/GenBank/DDBJ databases">
        <title>Taishania pollutisoli gen. nov., sp. nov., Isolated from Tetrabromobisphenol A-Contaminated Soil.</title>
        <authorList>
            <person name="Chen Q."/>
        </authorList>
    </citation>
    <scope>NUCLEOTIDE SEQUENCE</scope>
    <source>
        <strain evidence="3">CZZ-1</strain>
    </source>
</reference>
<protein>
    <submittedName>
        <fullName evidence="3">Anti-sigma factor</fullName>
    </submittedName>
</protein>